<dbReference type="Pfam" id="PF02129">
    <property type="entry name" value="Peptidase_S15"/>
    <property type="match status" value="1"/>
</dbReference>
<evidence type="ECO:0000256" key="1">
    <source>
        <dbReference type="ARBA" id="ARBA00022801"/>
    </source>
</evidence>
<dbReference type="Pfam" id="PF20150">
    <property type="entry name" value="2EXR"/>
    <property type="match status" value="1"/>
</dbReference>
<gene>
    <name evidence="4" type="ORF">G7Y89_g6701</name>
</gene>
<dbReference type="OrthoDB" id="416441at2759"/>
<evidence type="ECO:0000313" key="5">
    <source>
        <dbReference type="Proteomes" id="UP000566819"/>
    </source>
</evidence>
<reference evidence="4 5" key="1">
    <citation type="submission" date="2020-03" db="EMBL/GenBank/DDBJ databases">
        <title>Draft Genome Sequence of Cudoniella acicularis.</title>
        <authorList>
            <person name="Buettner E."/>
            <person name="Kellner H."/>
        </authorList>
    </citation>
    <scope>NUCLEOTIDE SEQUENCE [LARGE SCALE GENOMIC DNA]</scope>
    <source>
        <strain evidence="4 5">DSM 108380</strain>
    </source>
</reference>
<dbReference type="CDD" id="cd12148">
    <property type="entry name" value="fungal_TF_MHR"/>
    <property type="match status" value="1"/>
</dbReference>
<dbReference type="GO" id="GO:0008239">
    <property type="term" value="F:dipeptidyl-peptidase activity"/>
    <property type="evidence" value="ECO:0007669"/>
    <property type="project" value="InterPro"/>
</dbReference>
<dbReference type="InterPro" id="IPR000383">
    <property type="entry name" value="Xaa-Pro-like_dom"/>
</dbReference>
<dbReference type="InterPro" id="IPR045518">
    <property type="entry name" value="2EXR"/>
</dbReference>
<dbReference type="GO" id="GO:0008270">
    <property type="term" value="F:zinc ion binding"/>
    <property type="evidence" value="ECO:0007669"/>
    <property type="project" value="InterPro"/>
</dbReference>
<evidence type="ECO:0000256" key="2">
    <source>
        <dbReference type="ARBA" id="ARBA00023242"/>
    </source>
</evidence>
<dbReference type="InterPro" id="IPR005674">
    <property type="entry name" value="CocE/Ser_esterase"/>
</dbReference>
<dbReference type="PANTHER" id="PTHR43056">
    <property type="entry name" value="PEPTIDASE S9 PROLYL OLIGOPEPTIDASE"/>
    <property type="match status" value="1"/>
</dbReference>
<accession>A0A8H4RKS6</accession>
<name>A0A8H4RKS6_9HELO</name>
<dbReference type="EMBL" id="JAAMPI010000444">
    <property type="protein sequence ID" value="KAF4631433.1"/>
    <property type="molecule type" value="Genomic_DNA"/>
</dbReference>
<dbReference type="Pfam" id="PF08530">
    <property type="entry name" value="PepX_C"/>
    <property type="match status" value="1"/>
</dbReference>
<evidence type="ECO:0000313" key="4">
    <source>
        <dbReference type="EMBL" id="KAF4631433.1"/>
    </source>
</evidence>
<dbReference type="InterPro" id="IPR013736">
    <property type="entry name" value="Xaa-Pro_dipept_C"/>
</dbReference>
<keyword evidence="5" id="KW-1185">Reference proteome</keyword>
<feature type="domain" description="Xaa-Pro dipeptidyl-peptidase C-terminal" evidence="3">
    <location>
        <begin position="1177"/>
        <end position="1444"/>
    </location>
</feature>
<organism evidence="4 5">
    <name type="scientific">Cudoniella acicularis</name>
    <dbReference type="NCBI Taxonomy" id="354080"/>
    <lineage>
        <taxon>Eukaryota</taxon>
        <taxon>Fungi</taxon>
        <taxon>Dikarya</taxon>
        <taxon>Ascomycota</taxon>
        <taxon>Pezizomycotina</taxon>
        <taxon>Leotiomycetes</taxon>
        <taxon>Helotiales</taxon>
        <taxon>Tricladiaceae</taxon>
        <taxon>Cudoniella</taxon>
    </lineage>
</organism>
<dbReference type="GO" id="GO:0006351">
    <property type="term" value="P:DNA-templated transcription"/>
    <property type="evidence" value="ECO:0007669"/>
    <property type="project" value="InterPro"/>
</dbReference>
<dbReference type="InterPro" id="IPR029058">
    <property type="entry name" value="AB_hydrolase_fold"/>
</dbReference>
<keyword evidence="2" id="KW-0539">Nucleus</keyword>
<dbReference type="PANTHER" id="PTHR43056:SF10">
    <property type="entry name" value="COCE_NOND FAMILY, PUTATIVE (AFU_ORTHOLOGUE AFUA_7G00600)-RELATED"/>
    <property type="match status" value="1"/>
</dbReference>
<dbReference type="InterPro" id="IPR050585">
    <property type="entry name" value="Xaa-Pro_dipeptidyl-ppase/CocE"/>
</dbReference>
<dbReference type="GO" id="GO:0003677">
    <property type="term" value="F:DNA binding"/>
    <property type="evidence" value="ECO:0007669"/>
    <property type="project" value="InterPro"/>
</dbReference>
<dbReference type="InterPro" id="IPR007219">
    <property type="entry name" value="XnlR_reg_dom"/>
</dbReference>
<dbReference type="Gene3D" id="3.40.50.1820">
    <property type="entry name" value="alpha/beta hydrolase"/>
    <property type="match status" value="1"/>
</dbReference>
<dbReference type="SMART" id="SM00939">
    <property type="entry name" value="PepX_C"/>
    <property type="match status" value="1"/>
</dbReference>
<proteinExistence type="predicted"/>
<dbReference type="SUPFAM" id="SSF53474">
    <property type="entry name" value="alpha/beta-Hydrolases"/>
    <property type="match status" value="1"/>
</dbReference>
<dbReference type="Proteomes" id="UP000566819">
    <property type="component" value="Unassembled WGS sequence"/>
</dbReference>
<dbReference type="NCBIfam" id="TIGR00976">
    <property type="entry name" value="CocE_NonD"/>
    <property type="match status" value="1"/>
</dbReference>
<sequence>MNSEDLSKFSELPLELRQQIWKCAIPAPSHVYTISVFDTSLYSHTDSDGYIKDPWTIISSPRRFPPGVQSCHEARALGPNYYIAHQCVQEVCNLENIEFIEEDQVKIFQSHSVVAIPPIIERKSLVYCSNTAIAWGDLTYWSESVNGHKITFSDVHIIFILRKAEDVTPEQYSPASFKRDFNKFKLFSSLTIRLDDSSNIYSTYLRKASSQSDSVQPLQKAKSSSLPPRSIGLALLEIYFSRVYNAQLMFFKVHFFQEYLESKVPGYLLRAIFALASLFLAPMKPSTSIRRTENQELAVLSRFHAQSLPWAESAMQEALSLTMDELTLPIVQTLECLILYWYGTGKPRNGDICSALAFQSCRSLKYGRGDHDSDCSVERELERRCLWATWTSLQISEQPESYIRPIRSEMAKVPLPTEVHLTESGPRIFPTHSMSRDWHIVPNSRRTDNRNLTATAGTVVLIGVWSEAQRLSSTHQSLTATERLAQVSTLTELLHQVRPVTTLAALASGHDPSGSNAAAIGVLLFDGLVNICEMAIQSVTVPLFSGLPQNEAQDEEAVQKSAERVMQHAEAFACLLQPYACGAQDATLLSPILGHGAFMTGSILLSSEFSKRAVAANLALAGSKRGTEAHPTRMRLVEGMVDILGALSCFWRPFYGPFERLRNALSTARHLQAPLGDTTAHITKETQYLQQGVQLDLLSPLVEPVITKNVQHHIDQVPVEVDSVSSHQPIQISASEMNTACDRPPRDVSGNLDWPVLEYDADWWNMTAQEAGFDQFVDTDFGIKDCTYEPSSEKRSIYMATDHTTVGNEVGHDEAEGPAENHRTNRSVVFIGVKHTITAATTATAIVILVGKPLPLNMGNQIRDIATVDSTSYSYVFECNVSVPLKSGGVIRCNVYSPKSSDPSQRFPVIATLGPYGKDVPYHQFHAKSFSEVPKAHQTEHSAWETPTPSYWTDHGYVVVRADEPGIGQSPGLLEVHSSSMVDSFCDLVEWAAEQSWSTGRVGLLGVSYYAAMQWPVAARSPKGLVACVPWEGFSDFYDDACRHGGILSNTFIEAWFDRQVASNQYGLPGRAGRNWGPDTIEGDLEEEELKANRITDPTQFHRFRYRDDGLFASADFNLEDVKVPFLSVANWGGIMLHLRGNVRGFTLARSEFKYLRFIVGRHDIPFYFPEAVEMQRSFLDAFLKDSDRAGWRIKGKVPAVELVLRKGNVGINDPSAEAKFLKRAENEWPLARTQYTDFFLTQDHGIQLTKPDLGQSTKLTYKAFEGTTGSSVSFQTAPFLEETEITGHIVVHLNVSVSQGGGKSAPSNLDMIISLHHIFTDGEEVLYTGSTGEGVPATRGFLRLSLRSINPDHPHHRPWQPRRDYYSTDVLPVVPQEVYAVDVEMWPTNLVIEPGGKLLLEVSSEDAGITGIWHHTDAVDRSENEFRGLNHIHFGPDCTNYLRVPIIPLKQ</sequence>
<dbReference type="Pfam" id="PF04082">
    <property type="entry name" value="Fungal_trans"/>
    <property type="match status" value="1"/>
</dbReference>
<dbReference type="Gene3D" id="1.10.3020.20">
    <property type="match status" value="1"/>
</dbReference>
<comment type="caution">
    <text evidence="4">The sequence shown here is derived from an EMBL/GenBank/DDBJ whole genome shotgun (WGS) entry which is preliminary data.</text>
</comment>
<keyword evidence="1" id="KW-0378">Hydrolase</keyword>
<dbReference type="Gene3D" id="2.60.120.260">
    <property type="entry name" value="Galactose-binding domain-like"/>
    <property type="match status" value="1"/>
</dbReference>
<evidence type="ECO:0000259" key="3">
    <source>
        <dbReference type="SMART" id="SM00939"/>
    </source>
</evidence>
<dbReference type="InterPro" id="IPR008979">
    <property type="entry name" value="Galactose-bd-like_sf"/>
</dbReference>
<dbReference type="SUPFAM" id="SSF49785">
    <property type="entry name" value="Galactose-binding domain-like"/>
    <property type="match status" value="1"/>
</dbReference>
<protein>
    <recommendedName>
        <fullName evidence="3">Xaa-Pro dipeptidyl-peptidase C-terminal domain-containing protein</fullName>
    </recommendedName>
</protein>